<dbReference type="AlphaFoldDB" id="A0A7W7YMH5"/>
<reference evidence="2 3" key="1">
    <citation type="submission" date="2020-08" db="EMBL/GenBank/DDBJ databases">
        <title>Genomic Encyclopedia of Type Strains, Phase IV (KMG-IV): sequencing the most valuable type-strain genomes for metagenomic binning, comparative biology and taxonomic classification.</title>
        <authorList>
            <person name="Goeker M."/>
        </authorList>
    </citation>
    <scope>NUCLEOTIDE SEQUENCE [LARGE SCALE GENOMIC DNA]</scope>
    <source>
        <strain evidence="2 3">DSM 12251</strain>
    </source>
</reference>
<comment type="caution">
    <text evidence="2">The sequence shown here is derived from an EMBL/GenBank/DDBJ whole genome shotgun (WGS) entry which is preliminary data.</text>
</comment>
<feature type="compositionally biased region" description="Low complexity" evidence="1">
    <location>
        <begin position="437"/>
        <end position="467"/>
    </location>
</feature>
<keyword evidence="3" id="KW-1185">Reference proteome</keyword>
<accession>A0A7W7YMH5</accession>
<protein>
    <submittedName>
        <fullName evidence="2">Uncharacterized protein</fullName>
    </submittedName>
</protein>
<feature type="compositionally biased region" description="Basic and acidic residues" evidence="1">
    <location>
        <begin position="468"/>
        <end position="488"/>
    </location>
</feature>
<feature type="compositionally biased region" description="Basic and acidic residues" evidence="1">
    <location>
        <begin position="527"/>
        <end position="538"/>
    </location>
</feature>
<feature type="region of interest" description="Disordered" evidence="1">
    <location>
        <begin position="434"/>
        <end position="556"/>
    </location>
</feature>
<feature type="compositionally biased region" description="Basic and acidic residues" evidence="1">
    <location>
        <begin position="509"/>
        <end position="519"/>
    </location>
</feature>
<organism evidence="2 3">
    <name type="scientific">Prosthecobacter dejongeii</name>
    <dbReference type="NCBI Taxonomy" id="48465"/>
    <lineage>
        <taxon>Bacteria</taxon>
        <taxon>Pseudomonadati</taxon>
        <taxon>Verrucomicrobiota</taxon>
        <taxon>Verrucomicrobiia</taxon>
        <taxon>Verrucomicrobiales</taxon>
        <taxon>Verrucomicrobiaceae</taxon>
        <taxon>Prosthecobacter</taxon>
    </lineage>
</organism>
<evidence type="ECO:0000313" key="2">
    <source>
        <dbReference type="EMBL" id="MBB5038933.1"/>
    </source>
</evidence>
<name>A0A7W7YMH5_9BACT</name>
<proteinExistence type="predicted"/>
<evidence type="ECO:0000313" key="3">
    <source>
        <dbReference type="Proteomes" id="UP000534294"/>
    </source>
</evidence>
<feature type="compositionally biased region" description="Acidic residues" evidence="1">
    <location>
        <begin position="489"/>
        <end position="500"/>
    </location>
</feature>
<gene>
    <name evidence="2" type="ORF">HNQ64_003198</name>
</gene>
<dbReference type="Proteomes" id="UP000534294">
    <property type="component" value="Unassembled WGS sequence"/>
</dbReference>
<dbReference type="RefSeq" id="WP_184210185.1">
    <property type="nucleotide sequence ID" value="NZ_JACHIF010000006.1"/>
</dbReference>
<dbReference type="EMBL" id="JACHIF010000006">
    <property type="protein sequence ID" value="MBB5038933.1"/>
    <property type="molecule type" value="Genomic_DNA"/>
</dbReference>
<sequence>MPSPTPPDNSNPLPVTVQLSFDDIKNNFSKADDLQLRVKGGMLSAKKDNEGVFGVFTRGAQKQAAELALTDAFKVTTGVAPSAKIQGQIHDVVNLDGKSVKTGLDLVQRTWHDELTRQCVQNSANTPDANLNGYLSKLVSSAVETEANRAVMNGQTLSAAGGRQIALDAVKSIEDIRLAATPALAAQQALAAMNQPGASKDVGAAAFHALNSRGDITQQEFQDVCCARLQVELNGASASTLLREDTISAEFAREFVLTNATPYFDNVEADAQALRNNLGVLTGPQIGEQLLQSMAAHAPQMAGVQPFLHGLHQTALQNPNLGPEAGDRIVVNVVFLRGVSGQLTGNLTPELADSDPAKAASARTLLNGVKIAQTFASTSYLPDPLAVSGPLDQGAADIRQGGAAMPAWDTMMDQIRGPVAPVGLAVLPAISPPASPPSSLLVSSPASPPSSLLVSSPPLASSDSSLSLKEDSSPVRPEYDHPFEREMEDRDLDMEQDDIADSLSAGGAKADDGPAKLERSQSVSDMYKSEFQKNKEKASAPSLEVKTPLTRTTSHL</sequence>
<evidence type="ECO:0000256" key="1">
    <source>
        <dbReference type="SAM" id="MobiDB-lite"/>
    </source>
</evidence>